<sequence length="75" mass="8390">MRDTDKQHTALEPANAHDGSETIGTPIIQDMLFREEAVFEELKSLKACKSHGSDEIPAKLPLELSRELAKPRSFL</sequence>
<accession>A0A183SBT4</accession>
<reference evidence="2 3" key="2">
    <citation type="submission" date="2018-11" db="EMBL/GenBank/DDBJ databases">
        <authorList>
            <consortium name="Pathogen Informatics"/>
        </authorList>
    </citation>
    <scope>NUCLEOTIDE SEQUENCE [LARGE SCALE GENOMIC DNA]</scope>
    <source>
        <strain evidence="2 3">NST_G2</strain>
    </source>
</reference>
<reference evidence="4" key="1">
    <citation type="submission" date="2016-06" db="UniProtKB">
        <authorList>
            <consortium name="WormBaseParasite"/>
        </authorList>
    </citation>
    <scope>IDENTIFICATION</scope>
</reference>
<evidence type="ECO:0000313" key="4">
    <source>
        <dbReference type="WBParaSite" id="SSLN_0000174501-mRNA-1"/>
    </source>
</evidence>
<dbReference type="WBParaSite" id="SSLN_0000174501-mRNA-1">
    <property type="protein sequence ID" value="SSLN_0000174501-mRNA-1"/>
    <property type="gene ID" value="SSLN_0000174501"/>
</dbReference>
<dbReference type="Proteomes" id="UP000275846">
    <property type="component" value="Unassembled WGS sequence"/>
</dbReference>
<evidence type="ECO:0000256" key="1">
    <source>
        <dbReference type="SAM" id="MobiDB-lite"/>
    </source>
</evidence>
<evidence type="ECO:0000313" key="2">
    <source>
        <dbReference type="EMBL" id="VDL88067.1"/>
    </source>
</evidence>
<organism evidence="4">
    <name type="scientific">Schistocephalus solidus</name>
    <name type="common">Tapeworm</name>
    <dbReference type="NCBI Taxonomy" id="70667"/>
    <lineage>
        <taxon>Eukaryota</taxon>
        <taxon>Metazoa</taxon>
        <taxon>Spiralia</taxon>
        <taxon>Lophotrochozoa</taxon>
        <taxon>Platyhelminthes</taxon>
        <taxon>Cestoda</taxon>
        <taxon>Eucestoda</taxon>
        <taxon>Diphyllobothriidea</taxon>
        <taxon>Diphyllobothriidae</taxon>
        <taxon>Schistocephalus</taxon>
    </lineage>
</organism>
<gene>
    <name evidence="2" type="ORF">SSLN_LOCUS1682</name>
</gene>
<keyword evidence="3" id="KW-1185">Reference proteome</keyword>
<dbReference type="EMBL" id="UYSU01005336">
    <property type="protein sequence ID" value="VDL88067.1"/>
    <property type="molecule type" value="Genomic_DNA"/>
</dbReference>
<protein>
    <submittedName>
        <fullName evidence="4">Reverse transcriptase</fullName>
    </submittedName>
</protein>
<proteinExistence type="predicted"/>
<feature type="region of interest" description="Disordered" evidence="1">
    <location>
        <begin position="1"/>
        <end position="24"/>
    </location>
</feature>
<dbReference type="AlphaFoldDB" id="A0A183SBT4"/>
<name>A0A183SBT4_SCHSO</name>
<evidence type="ECO:0000313" key="3">
    <source>
        <dbReference type="Proteomes" id="UP000275846"/>
    </source>
</evidence>